<proteinExistence type="inferred from homology"/>
<feature type="transmembrane region" description="Helical" evidence="7">
    <location>
        <begin position="68"/>
        <end position="86"/>
    </location>
</feature>
<dbReference type="EMBL" id="JAPQER010000005">
    <property type="protein sequence ID" value="MCY6485156.1"/>
    <property type="molecule type" value="Genomic_DNA"/>
</dbReference>
<keyword evidence="3" id="KW-1003">Cell membrane</keyword>
<dbReference type="PANTHER" id="PTHR30106">
    <property type="entry name" value="INNER MEMBRANE PROTEIN YEIH-RELATED"/>
    <property type="match status" value="1"/>
</dbReference>
<evidence type="ECO:0000256" key="1">
    <source>
        <dbReference type="ARBA" id="ARBA00004651"/>
    </source>
</evidence>
<keyword evidence="5 7" id="KW-1133">Transmembrane helix</keyword>
<keyword evidence="6 7" id="KW-0472">Membrane</keyword>
<accession>A0ABT4D1N4</accession>
<evidence type="ECO:0000256" key="2">
    <source>
        <dbReference type="ARBA" id="ARBA00007977"/>
    </source>
</evidence>
<comment type="caution">
    <text evidence="8">The sequence shown here is derived from an EMBL/GenBank/DDBJ whole genome shotgun (WGS) entry which is preliminary data.</text>
</comment>
<keyword evidence="4 7" id="KW-0812">Transmembrane</keyword>
<dbReference type="PANTHER" id="PTHR30106:SF2">
    <property type="entry name" value="UPF0324 INNER MEMBRANE PROTEIN YEIH"/>
    <property type="match status" value="1"/>
</dbReference>
<reference evidence="8" key="1">
    <citation type="submission" date="2022-12" db="EMBL/GenBank/DDBJ databases">
        <authorList>
            <person name="Wang J."/>
        </authorList>
    </citation>
    <scope>NUCLEOTIDE SEQUENCE</scope>
    <source>
        <strain evidence="8">HY-45-18</strain>
    </source>
</reference>
<feature type="transmembrane region" description="Helical" evidence="7">
    <location>
        <begin position="92"/>
        <end position="111"/>
    </location>
</feature>
<dbReference type="InterPro" id="IPR018383">
    <property type="entry name" value="UPF0324_pro"/>
</dbReference>
<evidence type="ECO:0000256" key="7">
    <source>
        <dbReference type="SAM" id="Phobius"/>
    </source>
</evidence>
<evidence type="ECO:0000313" key="9">
    <source>
        <dbReference type="Proteomes" id="UP001078443"/>
    </source>
</evidence>
<keyword evidence="9" id="KW-1185">Reference proteome</keyword>
<dbReference type="RefSeq" id="WP_268041474.1">
    <property type="nucleotide sequence ID" value="NZ_JAPQER010000005.1"/>
</dbReference>
<name>A0ABT4D1N4_9CLOT</name>
<feature type="transmembrane region" description="Helical" evidence="7">
    <location>
        <begin position="213"/>
        <end position="233"/>
    </location>
</feature>
<feature type="transmembrane region" description="Helical" evidence="7">
    <location>
        <begin position="7"/>
        <end position="24"/>
    </location>
</feature>
<evidence type="ECO:0000256" key="4">
    <source>
        <dbReference type="ARBA" id="ARBA00022692"/>
    </source>
</evidence>
<evidence type="ECO:0000256" key="6">
    <source>
        <dbReference type="ARBA" id="ARBA00023136"/>
    </source>
</evidence>
<feature type="transmembrane region" description="Helical" evidence="7">
    <location>
        <begin position="303"/>
        <end position="322"/>
    </location>
</feature>
<dbReference type="Pfam" id="PF03601">
    <property type="entry name" value="Cons_hypoth698"/>
    <property type="match status" value="1"/>
</dbReference>
<feature type="transmembrane region" description="Helical" evidence="7">
    <location>
        <begin position="182"/>
        <end position="201"/>
    </location>
</feature>
<organism evidence="8 9">
    <name type="scientific">Clostridium aestuarii</name>
    <dbReference type="NCBI Taxonomy" id="338193"/>
    <lineage>
        <taxon>Bacteria</taxon>
        <taxon>Bacillati</taxon>
        <taxon>Bacillota</taxon>
        <taxon>Clostridia</taxon>
        <taxon>Eubacteriales</taxon>
        <taxon>Clostridiaceae</taxon>
        <taxon>Clostridium</taxon>
    </lineage>
</organism>
<gene>
    <name evidence="8" type="ORF">OW763_12485</name>
</gene>
<feature type="transmembrane region" description="Helical" evidence="7">
    <location>
        <begin position="271"/>
        <end position="291"/>
    </location>
</feature>
<feature type="transmembrane region" description="Helical" evidence="7">
    <location>
        <begin position="30"/>
        <end position="47"/>
    </location>
</feature>
<comment type="similarity">
    <text evidence="2">Belongs to the UPF0324 family.</text>
</comment>
<protein>
    <submittedName>
        <fullName evidence="8">Sulfate exporter family transporter</fullName>
    </submittedName>
</protein>
<sequence>MERIKKMIPGVIFVFLISILSMGLNNSLKNVINLEALTIGIIIGIIYNNTIKTQQVFKNGVQFSLKKLLKFGIVLLGFKLNFNSLLKLGPKVLIMVLIFVPSILILATILGKVFKCNDKLSTLIGVGSCICGASAVVALAPSINAEDDDSVVAVSIVSFLGAIGVLVYSAVALGNSMTNTQYGVWSGISLHGVAHAIAAAGAKGEEAKIVGTFVKMARVVMLVPVSVILGYIYNKDSESGKKIKFPMYVLYFVIAGVINSTGMVPKAILDILIKISSLFILMSMVGMGLSVDFQSIKNKGIKALIIGCVLFLISSTTTFLVITKFI</sequence>
<feature type="transmembrane region" description="Helical" evidence="7">
    <location>
        <begin position="245"/>
        <end position="265"/>
    </location>
</feature>
<feature type="transmembrane region" description="Helical" evidence="7">
    <location>
        <begin position="150"/>
        <end position="170"/>
    </location>
</feature>
<evidence type="ECO:0000256" key="5">
    <source>
        <dbReference type="ARBA" id="ARBA00022989"/>
    </source>
</evidence>
<evidence type="ECO:0000313" key="8">
    <source>
        <dbReference type="EMBL" id="MCY6485156.1"/>
    </source>
</evidence>
<evidence type="ECO:0000256" key="3">
    <source>
        <dbReference type="ARBA" id="ARBA00022475"/>
    </source>
</evidence>
<dbReference type="Proteomes" id="UP001078443">
    <property type="component" value="Unassembled WGS sequence"/>
</dbReference>
<comment type="subcellular location">
    <subcellularLocation>
        <location evidence="1">Cell membrane</location>
        <topology evidence="1">Multi-pass membrane protein</topology>
    </subcellularLocation>
</comment>
<feature type="transmembrane region" description="Helical" evidence="7">
    <location>
        <begin position="123"/>
        <end position="144"/>
    </location>
</feature>